<dbReference type="RefSeq" id="WP_244665860.1">
    <property type="nucleotide sequence ID" value="NZ_CABFWE030000011.1"/>
</dbReference>
<name>A0ABM8PWQ7_9HYPH</name>
<reference evidence="1 2" key="1">
    <citation type="submission" date="2020-11" db="EMBL/GenBank/DDBJ databases">
        <authorList>
            <person name="Lassalle F."/>
        </authorList>
    </citation>
    <scope>NUCLEOTIDE SEQUENCE [LARGE SCALE GENOMIC DNA]</scope>
    <source>
        <strain evidence="1 2">AB21</strain>
    </source>
</reference>
<dbReference type="Proteomes" id="UP000601041">
    <property type="component" value="Unassembled WGS sequence"/>
</dbReference>
<evidence type="ECO:0008006" key="3">
    <source>
        <dbReference type="Google" id="ProtNLM"/>
    </source>
</evidence>
<accession>A0ABM8PWQ7</accession>
<gene>
    <name evidence="1" type="ORF">RHAB21_04449</name>
</gene>
<evidence type="ECO:0000313" key="2">
    <source>
        <dbReference type="Proteomes" id="UP000601041"/>
    </source>
</evidence>
<protein>
    <recommendedName>
        <fullName evidence="3">Cellulose-binding protein</fullName>
    </recommendedName>
</protein>
<organism evidence="1 2">
    <name type="scientific">Pseudorhizobium halotolerans</name>
    <dbReference type="NCBI Taxonomy" id="1233081"/>
    <lineage>
        <taxon>Bacteria</taxon>
        <taxon>Pseudomonadati</taxon>
        <taxon>Pseudomonadota</taxon>
        <taxon>Alphaproteobacteria</taxon>
        <taxon>Hyphomicrobiales</taxon>
        <taxon>Rhizobiaceae</taxon>
        <taxon>Rhizobium/Agrobacterium group</taxon>
        <taxon>Pseudorhizobium</taxon>
    </lineage>
</organism>
<keyword evidence="2" id="KW-1185">Reference proteome</keyword>
<sequence length="508" mass="56976">MLTRRDALGLITAGVLERSALAMTARRQASGSVPLGLNLSGTSYWASETPFTNLAHNAAPWRVQVQGAPFTWDEPLPPLTEDGYPTKIPDGSFVDSFLIYSSHRKHLSPTLSLHYDGRGRIAYIGGAELVERRPGVDHVRNLRKNDAFTIRLIHTAADDPIRNIRLVESEAATVDTFRGDFLSRLKGFSVLRFMDWMATNDSPVKAWSERVRQGSFGRSHQGVALETMIELANRSGVPPWFNVPHMADDDYIERFATQTLEHLDPALPVYLEYSNEVWNSIFSQAAYAQERGLTEGLSSNPFEAQLRFYATRTTEIIKIWERVFAAQASRILGVYAAQFENPWTSETILSVPGVADHADILAIAPYFGGSFGAPDHAEDVRTWSLDRLFEALNEEVDNKNRTHILSQRAMARRYGLRLAAYEGGQHLVGYGGTENDDQLTDLFIAANRDRRMNDLYVRHLKIWHEAGGDLFAFFASMAEPSKWGSWGLLEFEGDRNPKWGAVQSLLPA</sequence>
<evidence type="ECO:0000313" key="1">
    <source>
        <dbReference type="EMBL" id="CAD7052450.1"/>
    </source>
</evidence>
<comment type="caution">
    <text evidence="1">The sequence shown here is derived from an EMBL/GenBank/DDBJ whole genome shotgun (WGS) entry which is preliminary data.</text>
</comment>
<proteinExistence type="predicted"/>
<dbReference type="EMBL" id="CABFWE030000011">
    <property type="protein sequence ID" value="CAD7052450.1"/>
    <property type="molecule type" value="Genomic_DNA"/>
</dbReference>